<accession>T0GE99</accession>
<comment type="caution">
    <text evidence="9">The sequence shown here is derived from an EMBL/GenBank/DDBJ whole genome shotgun (WGS) entry which is preliminary data.</text>
</comment>
<keyword evidence="3" id="KW-0328">Glycosyltransferase</keyword>
<feature type="transmembrane region" description="Helical" evidence="8">
    <location>
        <begin position="61"/>
        <end position="81"/>
    </location>
</feature>
<evidence type="ECO:0000256" key="8">
    <source>
        <dbReference type="SAM" id="Phobius"/>
    </source>
</evidence>
<keyword evidence="7 8" id="KW-0472">Membrane</keyword>
<dbReference type="RefSeq" id="WP_020987508.1">
    <property type="nucleotide sequence ID" value="NZ_AHMO02000008.1"/>
</dbReference>
<organism evidence="9 10">
    <name type="scientific">Leptospira broomii serovar Hurstbridge str. 5399</name>
    <dbReference type="NCBI Taxonomy" id="1049789"/>
    <lineage>
        <taxon>Bacteria</taxon>
        <taxon>Pseudomonadati</taxon>
        <taxon>Spirochaetota</taxon>
        <taxon>Spirochaetia</taxon>
        <taxon>Leptospirales</taxon>
        <taxon>Leptospiraceae</taxon>
        <taxon>Leptospira</taxon>
    </lineage>
</organism>
<feature type="transmembrane region" description="Helical" evidence="8">
    <location>
        <begin position="286"/>
        <end position="302"/>
    </location>
</feature>
<dbReference type="Proteomes" id="UP000015454">
    <property type="component" value="Unassembled WGS sequence"/>
</dbReference>
<feature type="transmembrane region" description="Helical" evidence="8">
    <location>
        <begin position="9"/>
        <end position="30"/>
    </location>
</feature>
<evidence type="ECO:0000313" key="9">
    <source>
        <dbReference type="EMBL" id="EQA45134.1"/>
    </source>
</evidence>
<dbReference type="GO" id="GO:0016763">
    <property type="term" value="F:pentosyltransferase activity"/>
    <property type="evidence" value="ECO:0007669"/>
    <property type="project" value="TreeGrafter"/>
</dbReference>
<feature type="transmembrane region" description="Helical" evidence="8">
    <location>
        <begin position="157"/>
        <end position="175"/>
    </location>
</feature>
<feature type="transmembrane region" description="Helical" evidence="8">
    <location>
        <begin position="93"/>
        <end position="111"/>
    </location>
</feature>
<gene>
    <name evidence="9" type="ORF">LEP1GSC050_4201</name>
</gene>
<comment type="subcellular location">
    <subcellularLocation>
        <location evidence="1">Cell membrane</location>
        <topology evidence="1">Multi-pass membrane protein</topology>
    </subcellularLocation>
</comment>
<feature type="transmembrane region" description="Helical" evidence="8">
    <location>
        <begin position="351"/>
        <end position="369"/>
    </location>
</feature>
<feature type="transmembrane region" description="Helical" evidence="8">
    <location>
        <begin position="442"/>
        <end position="460"/>
    </location>
</feature>
<keyword evidence="6 8" id="KW-1133">Transmembrane helix</keyword>
<evidence type="ECO:0000256" key="4">
    <source>
        <dbReference type="ARBA" id="ARBA00022679"/>
    </source>
</evidence>
<evidence type="ECO:0000256" key="2">
    <source>
        <dbReference type="ARBA" id="ARBA00022475"/>
    </source>
</evidence>
<feature type="transmembrane region" description="Helical" evidence="8">
    <location>
        <begin position="495"/>
        <end position="513"/>
    </location>
</feature>
<name>T0GE99_9LEPT</name>
<evidence type="ECO:0000256" key="5">
    <source>
        <dbReference type="ARBA" id="ARBA00022692"/>
    </source>
</evidence>
<dbReference type="PANTHER" id="PTHR33908">
    <property type="entry name" value="MANNOSYLTRANSFERASE YKCB-RELATED"/>
    <property type="match status" value="1"/>
</dbReference>
<dbReference type="PANTHER" id="PTHR33908:SF11">
    <property type="entry name" value="MEMBRANE PROTEIN"/>
    <property type="match status" value="1"/>
</dbReference>
<evidence type="ECO:0000313" key="10">
    <source>
        <dbReference type="Proteomes" id="UP000015454"/>
    </source>
</evidence>
<evidence type="ECO:0000256" key="7">
    <source>
        <dbReference type="ARBA" id="ARBA00023136"/>
    </source>
</evidence>
<evidence type="ECO:0000256" key="3">
    <source>
        <dbReference type="ARBA" id="ARBA00022676"/>
    </source>
</evidence>
<keyword evidence="5 8" id="KW-0812">Transmembrane</keyword>
<evidence type="ECO:0000256" key="6">
    <source>
        <dbReference type="ARBA" id="ARBA00022989"/>
    </source>
</evidence>
<reference evidence="9" key="1">
    <citation type="submission" date="2013-05" db="EMBL/GenBank/DDBJ databases">
        <authorList>
            <person name="Harkins D.M."/>
            <person name="Durkin A.S."/>
            <person name="Brinkac L.M."/>
            <person name="Haft D.H."/>
            <person name="Selengut J.D."/>
            <person name="Sanka R."/>
            <person name="DePew J."/>
            <person name="Purushe J."/>
            <person name="Hartskeerl R.A."/>
            <person name="Ahmed A."/>
            <person name="van der Linden H."/>
            <person name="Goris M.G.A."/>
            <person name="Vinetz J.M."/>
            <person name="Sutton G.G."/>
            <person name="Nierman W.C."/>
            <person name="Fouts D.E."/>
        </authorList>
    </citation>
    <scope>NUCLEOTIDE SEQUENCE [LARGE SCALE GENOMIC DNA]</scope>
    <source>
        <strain evidence="9">5399</strain>
    </source>
</reference>
<feature type="transmembrane region" description="Helical" evidence="8">
    <location>
        <begin position="216"/>
        <end position="245"/>
    </location>
</feature>
<dbReference type="EMBL" id="AHMO02000008">
    <property type="protein sequence ID" value="EQA45134.1"/>
    <property type="molecule type" value="Genomic_DNA"/>
</dbReference>
<sequence>MTVQFLQKLFSKIITLFLFSIIVTALFRFLNSEQSNIINASIQAMSVDPPLVTKWIYRDSFYFLLGYGVWISLILVTLKFLSKFNLLFDDKIVTTALVLISISMALMLRDIPDVFYDSRKRNVIIAFLVIFSIALVFKGSFIQELSRRVARILNEKYAILVGLIVLLGLLQRLLALQFDDGLLQSGDDPKTFYESAINLYENGIRPNLGFSPGMSYFLFACFKIFGIGQLIPKILLALIGMLGLFCSIETARIFIKSKFAGIAAGVFYLTSSHYVSFSNQLWNENLFNPLFSIFIYINLVALRKSGIKYIILQILITVFAGICFSLLRSWFPLVFLVFLAGYCFESRNGNILRKAQLILIALLFCFSYLSPRFLGGQDDSLIATNNSQVNFVIGNNPYSQGTYTRHWVTFVAESKLDVNSKEMANYLMQIYKKNPELVFTNLYKKLMLWFVGAGGPRPLGNYYQHPLLISQYFYRISISLLLLVGLIRLIKHKKFILPSAYLSILFVHLVFFVDYRFTLTAMPIQAVLVPFGIIVMANIIKKKIAT</sequence>
<feature type="transmembrane region" description="Helical" evidence="8">
    <location>
        <begin position="257"/>
        <end position="274"/>
    </location>
</feature>
<evidence type="ECO:0000256" key="1">
    <source>
        <dbReference type="ARBA" id="ARBA00004651"/>
    </source>
</evidence>
<feature type="transmembrane region" description="Helical" evidence="8">
    <location>
        <begin position="309"/>
        <end position="331"/>
    </location>
</feature>
<protein>
    <submittedName>
        <fullName evidence="9">Membrane protein</fullName>
    </submittedName>
</protein>
<feature type="transmembrane region" description="Helical" evidence="8">
    <location>
        <begin position="472"/>
        <end position="490"/>
    </location>
</feature>
<dbReference type="STRING" id="1049789.LEP1GSC050_4201"/>
<keyword evidence="10" id="KW-1185">Reference proteome</keyword>
<dbReference type="GO" id="GO:0009103">
    <property type="term" value="P:lipopolysaccharide biosynthetic process"/>
    <property type="evidence" value="ECO:0007669"/>
    <property type="project" value="UniProtKB-ARBA"/>
</dbReference>
<proteinExistence type="predicted"/>
<feature type="transmembrane region" description="Helical" evidence="8">
    <location>
        <begin position="123"/>
        <end position="145"/>
    </location>
</feature>
<keyword evidence="4" id="KW-0808">Transferase</keyword>
<feature type="transmembrane region" description="Helical" evidence="8">
    <location>
        <begin position="519"/>
        <end position="540"/>
    </location>
</feature>
<dbReference type="GO" id="GO:0005886">
    <property type="term" value="C:plasma membrane"/>
    <property type="evidence" value="ECO:0007669"/>
    <property type="project" value="UniProtKB-SubCell"/>
</dbReference>
<dbReference type="AlphaFoldDB" id="T0GE99"/>
<keyword evidence="2" id="KW-1003">Cell membrane</keyword>
<dbReference type="InterPro" id="IPR050297">
    <property type="entry name" value="LipidA_mod_glycosyltrf_83"/>
</dbReference>